<dbReference type="InParanoid" id="B0CWI9"/>
<dbReference type="RefSeq" id="XP_001876015.1">
    <property type="nucleotide sequence ID" value="XM_001875980.1"/>
</dbReference>
<reference evidence="1 2" key="1">
    <citation type="journal article" date="2008" name="Nature">
        <title>The genome of Laccaria bicolor provides insights into mycorrhizal symbiosis.</title>
        <authorList>
            <person name="Martin F."/>
            <person name="Aerts A."/>
            <person name="Ahren D."/>
            <person name="Brun A."/>
            <person name="Danchin E.G.J."/>
            <person name="Duchaussoy F."/>
            <person name="Gibon J."/>
            <person name="Kohler A."/>
            <person name="Lindquist E."/>
            <person name="Pereda V."/>
            <person name="Salamov A."/>
            <person name="Shapiro H.J."/>
            <person name="Wuyts J."/>
            <person name="Blaudez D."/>
            <person name="Buee M."/>
            <person name="Brokstein P."/>
            <person name="Canbaeck B."/>
            <person name="Cohen D."/>
            <person name="Courty P.E."/>
            <person name="Coutinho P.M."/>
            <person name="Delaruelle C."/>
            <person name="Detter J.C."/>
            <person name="Deveau A."/>
            <person name="DiFazio S."/>
            <person name="Duplessis S."/>
            <person name="Fraissinet-Tachet L."/>
            <person name="Lucic E."/>
            <person name="Frey-Klett P."/>
            <person name="Fourrey C."/>
            <person name="Feussner I."/>
            <person name="Gay G."/>
            <person name="Grimwood J."/>
            <person name="Hoegger P.J."/>
            <person name="Jain P."/>
            <person name="Kilaru S."/>
            <person name="Labbe J."/>
            <person name="Lin Y.C."/>
            <person name="Legue V."/>
            <person name="Le Tacon F."/>
            <person name="Marmeisse R."/>
            <person name="Melayah D."/>
            <person name="Montanini B."/>
            <person name="Muratet M."/>
            <person name="Nehls U."/>
            <person name="Niculita-Hirzel H."/>
            <person name="Oudot-Le Secq M.P."/>
            <person name="Peter M."/>
            <person name="Quesneville H."/>
            <person name="Rajashekar B."/>
            <person name="Reich M."/>
            <person name="Rouhier N."/>
            <person name="Schmutz J."/>
            <person name="Yin T."/>
            <person name="Chalot M."/>
            <person name="Henrissat B."/>
            <person name="Kuees U."/>
            <person name="Lucas S."/>
            <person name="Van de Peer Y."/>
            <person name="Podila G.K."/>
            <person name="Polle A."/>
            <person name="Pukkila P.J."/>
            <person name="Richardson P.M."/>
            <person name="Rouze P."/>
            <person name="Sanders I.R."/>
            <person name="Stajich J.E."/>
            <person name="Tunlid A."/>
            <person name="Tuskan G."/>
            <person name="Grigoriev I.V."/>
        </authorList>
    </citation>
    <scope>NUCLEOTIDE SEQUENCE [LARGE SCALE GENOMIC DNA]</scope>
    <source>
        <strain evidence="2">S238N-H82 / ATCC MYA-4686</strain>
    </source>
</reference>
<keyword evidence="2" id="KW-1185">Reference proteome</keyword>
<name>B0CWI9_LACBS</name>
<evidence type="ECO:0000313" key="1">
    <source>
        <dbReference type="EMBL" id="EDR13517.1"/>
    </source>
</evidence>
<gene>
    <name evidence="1" type="ORF">LACBIDRAFT_308515</name>
</gene>
<dbReference type="GeneID" id="6071204"/>
<dbReference type="HOGENOM" id="CLU_2886185_0_0_1"/>
<dbReference type="AlphaFoldDB" id="B0CWI9"/>
<accession>B0CWI9</accession>
<protein>
    <submittedName>
        <fullName evidence="1">Predicted protein</fullName>
    </submittedName>
</protein>
<proteinExistence type="predicted"/>
<dbReference type="KEGG" id="lbc:LACBIDRAFT_308515"/>
<evidence type="ECO:0000313" key="2">
    <source>
        <dbReference type="Proteomes" id="UP000001194"/>
    </source>
</evidence>
<dbReference type="Proteomes" id="UP000001194">
    <property type="component" value="Unassembled WGS sequence"/>
</dbReference>
<dbReference type="EMBL" id="DS547093">
    <property type="protein sequence ID" value="EDR13517.1"/>
    <property type="molecule type" value="Genomic_DNA"/>
</dbReference>
<sequence>MFGLVASVFQGDSIKNKEHMIFCCWETWAPFVRWCASMFNLGTIFFLGRSTKKTEHVILCHPF</sequence>
<organism evidence="2">
    <name type="scientific">Laccaria bicolor (strain S238N-H82 / ATCC MYA-4686)</name>
    <name type="common">Bicoloured deceiver</name>
    <name type="synonym">Laccaria laccata var. bicolor</name>
    <dbReference type="NCBI Taxonomy" id="486041"/>
    <lineage>
        <taxon>Eukaryota</taxon>
        <taxon>Fungi</taxon>
        <taxon>Dikarya</taxon>
        <taxon>Basidiomycota</taxon>
        <taxon>Agaricomycotina</taxon>
        <taxon>Agaricomycetes</taxon>
        <taxon>Agaricomycetidae</taxon>
        <taxon>Agaricales</taxon>
        <taxon>Agaricineae</taxon>
        <taxon>Hydnangiaceae</taxon>
        <taxon>Laccaria</taxon>
    </lineage>
</organism>